<evidence type="ECO:0000313" key="2">
    <source>
        <dbReference type="Proteomes" id="UP000003245"/>
    </source>
</evidence>
<reference evidence="1 2" key="1">
    <citation type="submission" date="2012-01" db="EMBL/GenBank/DDBJ databases">
        <authorList>
            <person name="Harkins D.M."/>
            <person name="Madupu R."/>
            <person name="Durkin A.S."/>
            <person name="Torralba M."/>
            <person name="Methe B."/>
            <person name="Sutton G.G."/>
            <person name="Nelson K.E."/>
        </authorList>
    </citation>
    <scope>NUCLEOTIDE SEQUENCE [LARGE SCALE GENOMIC DNA]</scope>
    <source>
        <strain evidence="1 2">CCUG 39159</strain>
    </source>
</reference>
<proteinExistence type="predicted"/>
<dbReference type="Proteomes" id="UP000003245">
    <property type="component" value="Unassembled WGS sequence"/>
</dbReference>
<organism evidence="1 2">
    <name type="scientific">Streptococcus anginosus subsp. whileyi CCUG 39159</name>
    <dbReference type="NCBI Taxonomy" id="1095729"/>
    <lineage>
        <taxon>Bacteria</taxon>
        <taxon>Bacillati</taxon>
        <taxon>Bacillota</taxon>
        <taxon>Bacilli</taxon>
        <taxon>Lactobacillales</taxon>
        <taxon>Streptococcaceae</taxon>
        <taxon>Streptococcus</taxon>
        <taxon>Streptococcus anginosus group</taxon>
    </lineage>
</organism>
<dbReference type="PATRIC" id="fig|1095729.3.peg.405"/>
<dbReference type="AlphaFoldDB" id="I0SJE7"/>
<sequence length="46" mass="5376">MAPQKGLYVNERYQVLKRKESQALLSDEGSHIFAQVKLMWNLSLVR</sequence>
<evidence type="ECO:0000313" key="1">
    <source>
        <dbReference type="EMBL" id="EID23500.1"/>
    </source>
</evidence>
<gene>
    <name evidence="1" type="ORF">HMPREF1043_2167</name>
</gene>
<protein>
    <recommendedName>
        <fullName evidence="3">Transposase</fullName>
    </recommendedName>
</protein>
<evidence type="ECO:0008006" key="3">
    <source>
        <dbReference type="Google" id="ProtNLM"/>
    </source>
</evidence>
<accession>I0SJE7</accession>
<dbReference type="EMBL" id="AICP01000023">
    <property type="protein sequence ID" value="EID23500.1"/>
    <property type="molecule type" value="Genomic_DNA"/>
</dbReference>
<comment type="caution">
    <text evidence="1">The sequence shown here is derived from an EMBL/GenBank/DDBJ whole genome shotgun (WGS) entry which is preliminary data.</text>
</comment>
<keyword evidence="2" id="KW-1185">Reference proteome</keyword>
<name>I0SJE7_STRAP</name>